<dbReference type="PANTHER" id="PTHR33065:SF189">
    <property type="entry name" value="DUF6598 DOMAIN-CONTAINING PROTEIN"/>
    <property type="match status" value="1"/>
</dbReference>
<dbReference type="Gramene" id="TraesJAG1A03G00131920.1">
    <property type="protein sequence ID" value="TraesJAG1A03G00131920.1"/>
    <property type="gene ID" value="TraesJAG1A03G00131920"/>
</dbReference>
<dbReference type="Gramene" id="TraesCS1A02G298400.1">
    <property type="protein sequence ID" value="TraesCS1A02G298400.1"/>
    <property type="gene ID" value="TraesCS1A02G298400"/>
</dbReference>
<protein>
    <recommendedName>
        <fullName evidence="1">DUF6598 domain-containing protein</fullName>
    </recommendedName>
</protein>
<dbReference type="OrthoDB" id="613498at2759"/>
<evidence type="ECO:0000313" key="3">
    <source>
        <dbReference type="Proteomes" id="UP000019116"/>
    </source>
</evidence>
<gene>
    <name evidence="2" type="primary">LOC123157934</name>
</gene>
<dbReference type="STRING" id="4565.A0A3B5Y419"/>
<proteinExistence type="predicted"/>
<dbReference type="GeneID" id="123157934"/>
<dbReference type="PANTHER" id="PTHR33065">
    <property type="entry name" value="OS07G0486400 PROTEIN"/>
    <property type="match status" value="1"/>
</dbReference>
<evidence type="ECO:0000313" key="2">
    <source>
        <dbReference type="EnsemblPlants" id="TraesCS1A02G298400.1"/>
    </source>
</evidence>
<organism evidence="2">
    <name type="scientific">Triticum aestivum</name>
    <name type="common">Wheat</name>
    <dbReference type="NCBI Taxonomy" id="4565"/>
    <lineage>
        <taxon>Eukaryota</taxon>
        <taxon>Viridiplantae</taxon>
        <taxon>Streptophyta</taxon>
        <taxon>Embryophyta</taxon>
        <taxon>Tracheophyta</taxon>
        <taxon>Spermatophyta</taxon>
        <taxon>Magnoliopsida</taxon>
        <taxon>Liliopsida</taxon>
        <taxon>Poales</taxon>
        <taxon>Poaceae</taxon>
        <taxon>BOP clade</taxon>
        <taxon>Pooideae</taxon>
        <taxon>Triticodae</taxon>
        <taxon>Triticeae</taxon>
        <taxon>Triticinae</taxon>
        <taxon>Triticum</taxon>
    </lineage>
</organism>
<dbReference type="OMA" id="GSCYHIE"/>
<dbReference type="Gramene" id="TraesCLE_scaffold_086235_01G000300.1">
    <property type="protein sequence ID" value="TraesCLE_scaffold_086235_01G000300.1"/>
    <property type="gene ID" value="TraesCLE_scaffold_086235_01G000300"/>
</dbReference>
<dbReference type="Gramene" id="TraesROB_scaffold_084507_01G000300.1">
    <property type="protein sequence ID" value="TraesROB_scaffold_084507_01G000300.1"/>
    <property type="gene ID" value="TraesROB_scaffold_084507_01G000300"/>
</dbReference>
<dbReference type="Gramene" id="TraesMAC1A03G00133560.1">
    <property type="protein sequence ID" value="TraesMAC1A03G00133560.1"/>
    <property type="gene ID" value="TraesMAC1A03G00133560"/>
</dbReference>
<dbReference type="Proteomes" id="UP000019116">
    <property type="component" value="Chromosome 1A"/>
</dbReference>
<feature type="domain" description="DUF6598" evidence="1">
    <location>
        <begin position="231"/>
        <end position="425"/>
    </location>
</feature>
<dbReference type="Gramene" id="TraesSYM1A03G00135590.1">
    <property type="protein sequence ID" value="TraesSYM1A03G00135590.1"/>
    <property type="gene ID" value="TraesSYM1A03G00135590"/>
</dbReference>
<keyword evidence="3" id="KW-1185">Reference proteome</keyword>
<dbReference type="InterPro" id="IPR046533">
    <property type="entry name" value="DUF6598"/>
</dbReference>
<dbReference type="KEGG" id="taes:123157934"/>
<dbReference type="Gramene" id="TraesARI1A03G00134120.1">
    <property type="protein sequence ID" value="TraesARI1A03G00134120.1"/>
    <property type="gene ID" value="TraesARI1A03G00134120"/>
</dbReference>
<accession>A0A3B5Y419</accession>
<evidence type="ECO:0000259" key="1">
    <source>
        <dbReference type="Pfam" id="PF20241"/>
    </source>
</evidence>
<dbReference type="Gramene" id="TraesWEE_scaffold_080644_01G000300.1">
    <property type="protein sequence ID" value="TraesWEE_scaffold_080644_01G000300.1"/>
    <property type="gene ID" value="TraesWEE_scaffold_080644_01G000300"/>
</dbReference>
<dbReference type="Gramene" id="TraesNOR1A03G00133100.1">
    <property type="protein sequence ID" value="TraesNOR1A03G00133100.1"/>
    <property type="gene ID" value="TraesNOR1A03G00133100"/>
</dbReference>
<dbReference type="Gramene" id="TraesCS1A03G0743200.1">
    <property type="protein sequence ID" value="TraesCS1A03G0743200.1.CDS"/>
    <property type="gene ID" value="TraesCS1A03G0743200"/>
</dbReference>
<reference evidence="2" key="2">
    <citation type="submission" date="2018-10" db="UniProtKB">
        <authorList>
            <consortium name="EnsemblPlants"/>
        </authorList>
    </citation>
    <scope>IDENTIFICATION</scope>
</reference>
<dbReference type="Gramene" id="TraesJUL1A03G00131940.1">
    <property type="protein sequence ID" value="TraesJUL1A03G00131940.1"/>
    <property type="gene ID" value="TraesJUL1A03G00131940"/>
</dbReference>
<dbReference type="Gramene" id="TraesCAD_scaffold_073679_01G000300.1">
    <property type="protein sequence ID" value="TraesCAD_scaffold_073679_01G000300.1"/>
    <property type="gene ID" value="TraesCAD_scaffold_073679_01G000300"/>
</dbReference>
<dbReference type="Gramene" id="TraesLAC1A03G00134890.1">
    <property type="protein sequence ID" value="TraesLAC1A03G00134890.1"/>
    <property type="gene ID" value="TraesLAC1A03G00134890"/>
</dbReference>
<dbReference type="Gramene" id="TraesSTA1A03G00132710.1">
    <property type="protein sequence ID" value="TraesSTA1A03G00132710.1"/>
    <property type="gene ID" value="TraesSTA1A03G00132710"/>
</dbReference>
<dbReference type="EnsemblPlants" id="TraesCS1A02G298400.1">
    <property type="protein sequence ID" value="TraesCS1A02G298400.1"/>
    <property type="gene ID" value="TraesCS1A02G298400"/>
</dbReference>
<reference evidence="2" key="1">
    <citation type="submission" date="2018-08" db="EMBL/GenBank/DDBJ databases">
        <authorList>
            <person name="Rossello M."/>
        </authorList>
    </citation>
    <scope>NUCLEOTIDE SEQUENCE [LARGE SCALE GENOMIC DNA]</scope>
    <source>
        <strain evidence="2">cv. Chinese Spring</strain>
    </source>
</reference>
<name>A0A3B5Y419_WHEAT</name>
<sequence>MTSSEPDPHDANRTLAWRIPHRRTSGLDRWEPRGSAPPIPAGAYLDSVCADLLDVGLPSDMGHDLLEEEKTESCVKNGDSHPCPIGRDDVCLDDMFHDIFGDWPLTGDPILWDDIRSENSDDYVVPESDECDRFADVRTNCPGRNIPRQQAKKIDNAWLRSIAEQNEKYDARCQEILRQNEDADLPPVPLDVFPEATGLCVERGSYYHIEYMTHDTSTTNSDLGYSGPELMLQIFSLRLSSFSASYSCPISVYGVFAVRDVLEPLRNHVFNRSRDDPVTVDQDPFTLPLCSPCRGMYIPYDQVLLEVDLWIKKEGDGSADQKLLSKYLELDVRTEGDGFIYGCIPGDTVSLEIDCAYLTKSVEAVIEVSAEVSRPCHVRFVAFSSGYDDEIVLFNGKFTGEKVFKHVVAVKAERELKVQLEVEESVFQWTFQGGNAGPLSSPDDSTLKYGQFDVGVCFYPSTG</sequence>
<dbReference type="RefSeq" id="XP_044432068.1">
    <property type="nucleotide sequence ID" value="XM_044576133.1"/>
</dbReference>
<dbReference type="Pfam" id="PF20241">
    <property type="entry name" value="DUF6598"/>
    <property type="match status" value="1"/>
</dbReference>
<dbReference type="AlphaFoldDB" id="A0A3B5Y419"/>